<dbReference type="GO" id="GO:0005634">
    <property type="term" value="C:nucleus"/>
    <property type="evidence" value="ECO:0007669"/>
    <property type="project" value="UniProtKB-SubCell"/>
</dbReference>
<feature type="compositionally biased region" description="Basic and acidic residues" evidence="4">
    <location>
        <begin position="934"/>
        <end position="966"/>
    </location>
</feature>
<feature type="region of interest" description="Disordered" evidence="4">
    <location>
        <begin position="930"/>
        <end position="1150"/>
    </location>
</feature>
<dbReference type="Pfam" id="PF16755">
    <property type="entry name" value="Beta-prop_NUP159_NUP214"/>
    <property type="match status" value="1"/>
</dbReference>
<feature type="compositionally biased region" description="Low complexity" evidence="4">
    <location>
        <begin position="1219"/>
        <end position="1232"/>
    </location>
</feature>
<evidence type="ECO:0000256" key="4">
    <source>
        <dbReference type="SAM" id="MobiDB-lite"/>
    </source>
</evidence>
<feature type="region of interest" description="Disordered" evidence="4">
    <location>
        <begin position="794"/>
        <end position="817"/>
    </location>
</feature>
<evidence type="ECO:0000256" key="2">
    <source>
        <dbReference type="ARBA" id="ARBA00022448"/>
    </source>
</evidence>
<keyword evidence="2" id="KW-0813">Transport</keyword>
<feature type="compositionally biased region" description="Basic and acidic residues" evidence="4">
    <location>
        <begin position="1671"/>
        <end position="1680"/>
    </location>
</feature>
<feature type="compositionally biased region" description="Pro residues" evidence="4">
    <location>
        <begin position="645"/>
        <end position="662"/>
    </location>
</feature>
<name>A0A8H3C8S5_9AGAM</name>
<feature type="compositionally biased region" description="Low complexity" evidence="4">
    <location>
        <begin position="1074"/>
        <end position="1086"/>
    </location>
</feature>
<organism evidence="6 7">
    <name type="scientific">Rhizoctonia solani</name>
    <dbReference type="NCBI Taxonomy" id="456999"/>
    <lineage>
        <taxon>Eukaryota</taxon>
        <taxon>Fungi</taxon>
        <taxon>Dikarya</taxon>
        <taxon>Basidiomycota</taxon>
        <taxon>Agaricomycotina</taxon>
        <taxon>Agaricomycetes</taxon>
        <taxon>Cantharellales</taxon>
        <taxon>Ceratobasidiaceae</taxon>
        <taxon>Rhizoctonia</taxon>
    </lineage>
</organism>
<dbReference type="Proteomes" id="UP000663853">
    <property type="component" value="Unassembled WGS sequence"/>
</dbReference>
<feature type="compositionally biased region" description="Pro residues" evidence="4">
    <location>
        <begin position="1191"/>
        <end position="1213"/>
    </location>
</feature>
<feature type="compositionally biased region" description="Low complexity" evidence="4">
    <location>
        <begin position="1716"/>
        <end position="1756"/>
    </location>
</feature>
<keyword evidence="3" id="KW-0539">Nucleus</keyword>
<accession>A0A8H3C8S5</accession>
<dbReference type="InterPro" id="IPR015943">
    <property type="entry name" value="WD40/YVTN_repeat-like_dom_sf"/>
</dbReference>
<evidence type="ECO:0000256" key="1">
    <source>
        <dbReference type="ARBA" id="ARBA00004123"/>
    </source>
</evidence>
<comment type="caution">
    <text evidence="6">The sequence shown here is derived from an EMBL/GenBank/DDBJ whole genome shotgun (WGS) entry which is preliminary data.</text>
</comment>
<feature type="domain" description="Nucleoporin Nup159/Nup146 N-terminal" evidence="5">
    <location>
        <begin position="42"/>
        <end position="406"/>
    </location>
</feature>
<evidence type="ECO:0000256" key="3">
    <source>
        <dbReference type="ARBA" id="ARBA00023242"/>
    </source>
</evidence>
<comment type="subcellular location">
    <subcellularLocation>
        <location evidence="1">Nucleus</location>
    </subcellularLocation>
</comment>
<feature type="region of interest" description="Disordered" evidence="4">
    <location>
        <begin position="865"/>
        <end position="909"/>
    </location>
</feature>
<feature type="compositionally biased region" description="Pro residues" evidence="4">
    <location>
        <begin position="1037"/>
        <end position="1060"/>
    </location>
</feature>
<feature type="compositionally biased region" description="Basic and acidic residues" evidence="4">
    <location>
        <begin position="1089"/>
        <end position="1100"/>
    </location>
</feature>
<feature type="compositionally biased region" description="Polar residues" evidence="4">
    <location>
        <begin position="1285"/>
        <end position="1295"/>
    </location>
</feature>
<feature type="compositionally biased region" description="Acidic residues" evidence="4">
    <location>
        <begin position="1831"/>
        <end position="1871"/>
    </location>
</feature>
<feature type="compositionally biased region" description="Low complexity" evidence="4">
    <location>
        <begin position="1243"/>
        <end position="1267"/>
    </location>
</feature>
<dbReference type="EMBL" id="CAJMXA010002030">
    <property type="protein sequence ID" value="CAE6474642.1"/>
    <property type="molecule type" value="Genomic_DNA"/>
</dbReference>
<feature type="region of interest" description="Disordered" evidence="4">
    <location>
        <begin position="620"/>
        <end position="716"/>
    </location>
</feature>
<feature type="region of interest" description="Disordered" evidence="4">
    <location>
        <begin position="1659"/>
        <end position="1768"/>
    </location>
</feature>
<proteinExistence type="predicted"/>
<dbReference type="SUPFAM" id="SSF117289">
    <property type="entry name" value="Nucleoporin domain"/>
    <property type="match status" value="1"/>
</dbReference>
<evidence type="ECO:0000313" key="7">
    <source>
        <dbReference type="Proteomes" id="UP000663853"/>
    </source>
</evidence>
<feature type="compositionally biased region" description="Polar residues" evidence="4">
    <location>
        <begin position="1691"/>
        <end position="1701"/>
    </location>
</feature>
<feature type="region of interest" description="Disordered" evidence="4">
    <location>
        <begin position="828"/>
        <end position="847"/>
    </location>
</feature>
<gene>
    <name evidence="6" type="ORF">RDB_LOCUS79535</name>
</gene>
<evidence type="ECO:0000313" key="6">
    <source>
        <dbReference type="EMBL" id="CAE6474642.1"/>
    </source>
</evidence>
<feature type="compositionally biased region" description="Pro residues" evidence="4">
    <location>
        <begin position="1705"/>
        <end position="1715"/>
    </location>
</feature>
<protein>
    <recommendedName>
        <fullName evidence="5">Nucleoporin Nup159/Nup146 N-terminal domain-containing protein</fullName>
    </recommendedName>
</protein>
<feature type="compositionally biased region" description="Low complexity" evidence="4">
    <location>
        <begin position="1795"/>
        <end position="1808"/>
    </location>
</feature>
<dbReference type="Gene3D" id="2.130.10.10">
    <property type="entry name" value="YVTN repeat-like/Quinoprotein amine dehydrogenase"/>
    <property type="match status" value="1"/>
</dbReference>
<feature type="compositionally biased region" description="Pro residues" evidence="4">
    <location>
        <begin position="1580"/>
        <end position="1598"/>
    </location>
</feature>
<reference evidence="6" key="1">
    <citation type="submission" date="2021-01" db="EMBL/GenBank/DDBJ databases">
        <authorList>
            <person name="Kaushik A."/>
        </authorList>
    </citation>
    <scope>NUCLEOTIDE SEQUENCE</scope>
    <source>
        <strain evidence="6">AG6-10EEA</strain>
    </source>
</reference>
<feature type="region of interest" description="Disordered" evidence="4">
    <location>
        <begin position="1576"/>
        <end position="1598"/>
    </location>
</feature>
<feature type="compositionally biased region" description="Acidic residues" evidence="4">
    <location>
        <begin position="1814"/>
        <end position="1823"/>
    </location>
</feature>
<feature type="region of interest" description="Disordered" evidence="4">
    <location>
        <begin position="1164"/>
        <end position="1295"/>
    </location>
</feature>
<dbReference type="InterPro" id="IPR039462">
    <property type="entry name" value="Nup159/Nup146_N"/>
</dbReference>
<feature type="region of interest" description="Disordered" evidence="4">
    <location>
        <begin position="1781"/>
        <end position="1871"/>
    </location>
</feature>
<evidence type="ECO:0000259" key="5">
    <source>
        <dbReference type="Pfam" id="PF16755"/>
    </source>
</evidence>
<sequence>MQKSEVEADILDVSEYLSLKLLGRDAKVKLSDVFDAKKWAGNSSLLAVSNKLNWFVAGTPTGLVASPLAHLRETQASSTGDEPVTIVPKHRISLSGAPYFVHFATSHTKVVAIVLVDGIWSLEVFNAEDICRESVGDVKPTHTLPLGEEDIIDMQPNPSEGSEVVAILRGRKSSSSRLDMINISTASRITSWGAANTLDESTALTSISWSVRGKQIVVGIRNGELVQFTPEGERKQTIPPPPSVASPQSVVSVLWLENTVFHVVYGNLNSDSSDPAHEYEVYNILFDSKANITSYVKFTDPAPPYGVPSRLSSRHYARLVGWEPAKHLIFVADGPSTDVGAIACLSPSETEGKPSPWVTLEVDETSRISLPMDDEMNETSIMGFDLDLTSTESISNSQEAGDDAAPSPPSPILHLYTSAGLIISYHVLNSRGGNYPGMGVAEVPSAVSATLAVSTAPATALGFGAGTTPAGTSAFGASAFGTSTTPAKLNPFGQPSTTPAFGQPSITPAATPAFGQTSAPAFGKVSAFGTASTFGTSTFGANNGGGFGKFTSTTPAGTPSSGGFAGFGSKPTTFISSSAPTTNIFGSGSGSTTPKTESPLSGFGSAAFSGGTSATTPKSVFGGFGSSAPSVSSPIKPRDGSADPESPPPTTQPPIEMSPPGSPSAQSDSGIDVGELNIEGLGKKPPTGLDASDDESEHDPTETPSKPPASTSGFAGFGNSSAFGTAATGGAFAVKPATGDVLGSTAFGSVKPAGGFGAFGSKIAAPSTGFSFGGGGTKKDEKSTFAGGSAFGSSAFGSTGSSTPTFGSSTFGSSTGGTSTSAFGSTAFGSSTSGSSAPAFGATSKPGSAFGAASTFGATSAPTFGATSAFGAPSKPVDSSAAKPGGFSAFAAPKPGESKPTSGGFAGFGDAAKNKAGFLGFGGNAEKNIFAEPAKSEERKEKEESKPEVMLKQDIKESKTETKPEAPKGTLSSLLVSSPPPKPKVPSSAPETAKPTSEAPSKIPVSKPSLLDRLSPRPEPQEPAESEPPKSESSTPPGSPSPSASPPPVPLKSASPPTPSPFSLGKPSLKSFGSAPLRSSPLASPPVTRESELKLADEAPIRAPALTPKTSSDNLAKPASTGFFGFGKPTAAEEKKGTKPATAEQWPDSFLDATKGVGVASVTTGSPAVTAAPNVKPSSLFSRPTALPSPLSAPKPPTATSPAPAPAAPPAPKPSFFGTPATTGASPFSAPSSSPPPSLFGQPSTAETPPTVSASASAAPAPSFSFANLKPPSSTPPLATPPLAETSSSHPPTSWSNVELEFNKLLEQMSAELGKLRQDTAMLQQRHVQLSRANIPASATVQMMEDPSKWGVGDLAALKQVAGIMAKEVGRVKGLNKDFIAQMTELQPGAEKVQAKRNEIARYIKAKKDPKYTRLLKSRTSSPEHIESQTKLRKSLQIVRERTRQLEGFMATQRSRIQKQKEGRRDFKVPSIDTINRTMRNIDSALAQKSEDIVALTARFDRLKIKAPRRKASTNAGPLTLPPAENEKIKQASAAALNMERSSLRLKNALLQARTETPLNTTAVGAPVEEKPSALAKVMPPKPPVPATPAPTAPTVPPVTPPATSIFAPTIPLFAPPPATPNPFAPKAPAVPAKTPAPPGGFSFAPITPVAMPSFSPLGKDDFHVTSGYEHSSRRSEKSRMHGSSAKVKTPSPNISRISSDAPTPSLPPPAPAPTITPAKSFFSSAPPATPSTGKKSTTVPDSFFSFSTPSGGPVSSTPPPPKGFNFFQTPAQKVAVVPSTTPVIPPIPNWATPNSSVSSTTSNGSVESRIKDEEEEEEDGEGSEGHSGEGEEDSDDEDWAQGDEDEEDEDDVSDGVPEGEEDDEDQTARV</sequence>